<dbReference type="Gene3D" id="3.40.50.150">
    <property type="entry name" value="Vaccinia Virus protein VP39"/>
    <property type="match status" value="1"/>
</dbReference>
<evidence type="ECO:0000259" key="1">
    <source>
        <dbReference type="Pfam" id="PF18096"/>
    </source>
</evidence>
<dbReference type="STRING" id="1563681.BFP71_04055"/>
<dbReference type="AlphaFoldDB" id="A0A1E5T655"/>
<name>A0A1E5T655_9BACT</name>
<dbReference type="InterPro" id="IPR041497">
    <property type="entry name" value="Thump-like"/>
</dbReference>
<dbReference type="Gene3D" id="1.10.10.1110">
    <property type="entry name" value="Methyltransferase PG1098, N-terminal domain"/>
    <property type="match status" value="1"/>
</dbReference>
<dbReference type="InterPro" id="IPR029063">
    <property type="entry name" value="SAM-dependent_MTases_sf"/>
</dbReference>
<feature type="domain" description="PG-1098 ferredoxin-like" evidence="2">
    <location>
        <begin position="279"/>
        <end position="322"/>
    </location>
</feature>
<organism evidence="3 4">
    <name type="scientific">Roseivirga misakiensis</name>
    <dbReference type="NCBI Taxonomy" id="1563681"/>
    <lineage>
        <taxon>Bacteria</taxon>
        <taxon>Pseudomonadati</taxon>
        <taxon>Bacteroidota</taxon>
        <taxon>Cytophagia</taxon>
        <taxon>Cytophagales</taxon>
        <taxon>Roseivirgaceae</taxon>
        <taxon>Roseivirga</taxon>
    </lineage>
</organism>
<keyword evidence="4" id="KW-1185">Reference proteome</keyword>
<dbReference type="SUPFAM" id="SSF53335">
    <property type="entry name" value="S-adenosyl-L-methionine-dependent methyltransferases"/>
    <property type="match status" value="1"/>
</dbReference>
<dbReference type="Pfam" id="PF22013">
    <property type="entry name" value="PG_1098_Fer"/>
    <property type="match status" value="1"/>
</dbReference>
<gene>
    <name evidence="3" type="ORF">BFP71_04055</name>
</gene>
<reference evidence="3 4" key="1">
    <citation type="submission" date="2016-08" db="EMBL/GenBank/DDBJ databases">
        <title>Draft genome of Fabibacter sp. strain SK-8.</title>
        <authorList>
            <person name="Wong S.-K."/>
            <person name="Hamasaki K."/>
            <person name="Yoshizawa S."/>
        </authorList>
    </citation>
    <scope>NUCLEOTIDE SEQUENCE [LARGE SCALE GENOMIC DNA]</scope>
    <source>
        <strain evidence="3 4">SK-8</strain>
    </source>
</reference>
<evidence type="ECO:0000313" key="3">
    <source>
        <dbReference type="EMBL" id="OEK06840.1"/>
    </source>
</evidence>
<accession>A0A1E5T655</accession>
<sequence length="395" mass="44185">MIQALSNPEIQQFIQDHLNDDPAALMLQAGKYSGWPMKEIVSQIQSKRKARKKLPTWFDATGIVYPPLISMEQCSSEQTASYKADLVKEGSTMADLTGGFGVDFFAFAKNFKTCHYVERNADLTEIAQHNFNALGLNNVQVHHTQSAEFLDLPIDFDLLYLDPARRGDRNQKVVALNDCEPNVIHLLPTLMSKSKQVMIKTSPLLDIKGAIRDLDHVAQVHVVSLNNEVKELVFILERGFSDHAQVNCINLVGDGISCFDFSYQDEEDLVIDFGGVNTYLYEPNASILKAGAFKSIANAYGLTKLHPNSHLYTSNMLVDNFPGRSFEVIESVSLNKKALKKILPASKANITVRNYPMTVAQIRKKTDLKEGGEEYLFATSDMDGSKVFRTRKVID</sequence>
<dbReference type="InterPro" id="IPR054168">
    <property type="entry name" value="PG_1098_Fer"/>
</dbReference>
<dbReference type="EMBL" id="MDGQ01000003">
    <property type="protein sequence ID" value="OEK06840.1"/>
    <property type="molecule type" value="Genomic_DNA"/>
</dbReference>
<evidence type="ECO:0000259" key="2">
    <source>
        <dbReference type="Pfam" id="PF22013"/>
    </source>
</evidence>
<comment type="caution">
    <text evidence="3">The sequence shown here is derived from an EMBL/GenBank/DDBJ whole genome shotgun (WGS) entry which is preliminary data.</text>
</comment>
<dbReference type="Proteomes" id="UP000095552">
    <property type="component" value="Unassembled WGS sequence"/>
</dbReference>
<proteinExistence type="predicted"/>
<protein>
    <submittedName>
        <fullName evidence="3">Uncharacterized protein</fullName>
    </submittedName>
</protein>
<evidence type="ECO:0000313" key="4">
    <source>
        <dbReference type="Proteomes" id="UP000095552"/>
    </source>
</evidence>
<dbReference type="RefSeq" id="WP_069834152.1">
    <property type="nucleotide sequence ID" value="NZ_MDGQ01000003.1"/>
</dbReference>
<feature type="domain" description="THUMP-like" evidence="1">
    <location>
        <begin position="323"/>
        <end position="386"/>
    </location>
</feature>
<dbReference type="Pfam" id="PF18096">
    <property type="entry name" value="Thump_like"/>
    <property type="match status" value="1"/>
</dbReference>